<dbReference type="Proteomes" id="UP001596442">
    <property type="component" value="Unassembled WGS sequence"/>
</dbReference>
<dbReference type="RefSeq" id="WP_379783424.1">
    <property type="nucleotide sequence ID" value="NZ_JBHSWW010000351.1"/>
</dbReference>
<feature type="region of interest" description="Disordered" evidence="1">
    <location>
        <begin position="90"/>
        <end position="120"/>
    </location>
</feature>
<gene>
    <name evidence="2" type="ORF">ACFQEU_14880</name>
</gene>
<reference evidence="2 3" key="1">
    <citation type="journal article" date="2019" name="Int. J. Syst. Evol. Microbiol.">
        <title>The Global Catalogue of Microorganisms (GCM) 10K type strain sequencing project: providing services to taxonomists for standard genome sequencing and annotation.</title>
        <authorList>
            <consortium name="The Broad Institute Genomics Platform"/>
            <consortium name="The Broad Institute Genome Sequencing Center for Infectious Disease"/>
            <person name="Wu L."/>
            <person name="Ma J."/>
        </authorList>
    </citation>
    <scope>NUCLEOTIDE SEQUENCE [LARGE SCALE GENOMIC DNA]</scope>
    <source>
        <strain evidence="2 3">CGMCC 1.3239</strain>
    </source>
</reference>
<evidence type="ECO:0000313" key="3">
    <source>
        <dbReference type="Proteomes" id="UP001596442"/>
    </source>
</evidence>
<comment type="caution">
    <text evidence="2">The sequence shown here is derived from an EMBL/GenBank/DDBJ whole genome shotgun (WGS) entry which is preliminary data.</text>
</comment>
<protein>
    <submittedName>
        <fullName evidence="2">DUF5827 family protein</fullName>
    </submittedName>
</protein>
<sequence>MPEPKSRFDETFPCDFYTPAELFEPDLLYTIPEIARMLQGLEPDAEVDDDTEAVLIDWAVPWVMVHSDELVIAEPLSEEGPGYYGVAPEAVEATDESDRAGETDGANGASPGVDGADGDQ</sequence>
<dbReference type="EMBL" id="JBHSWW010000351">
    <property type="protein sequence ID" value="MFC6754731.1"/>
    <property type="molecule type" value="Genomic_DNA"/>
</dbReference>
<organism evidence="2 3">
    <name type="scientific">Halorubrum tibetense</name>
    <dbReference type="NCBI Taxonomy" id="175631"/>
    <lineage>
        <taxon>Archaea</taxon>
        <taxon>Methanobacteriati</taxon>
        <taxon>Methanobacteriota</taxon>
        <taxon>Stenosarchaea group</taxon>
        <taxon>Halobacteria</taxon>
        <taxon>Halobacteriales</taxon>
        <taxon>Haloferacaceae</taxon>
        <taxon>Halorubrum</taxon>
    </lineage>
</organism>
<proteinExistence type="predicted"/>
<dbReference type="Pfam" id="PF19145">
    <property type="entry name" value="DUF5827"/>
    <property type="match status" value="1"/>
</dbReference>
<evidence type="ECO:0000313" key="2">
    <source>
        <dbReference type="EMBL" id="MFC6754731.1"/>
    </source>
</evidence>
<dbReference type="InterPro" id="IPR043867">
    <property type="entry name" value="DUF5827"/>
</dbReference>
<accession>A0ABD5SEE3</accession>
<evidence type="ECO:0000256" key="1">
    <source>
        <dbReference type="SAM" id="MobiDB-lite"/>
    </source>
</evidence>
<keyword evidence="3" id="KW-1185">Reference proteome</keyword>
<dbReference type="AlphaFoldDB" id="A0ABD5SEE3"/>
<name>A0ABD5SEE3_9EURY</name>